<dbReference type="PANTHER" id="PTHR33337:SF40">
    <property type="entry name" value="CENP-V_GFA DOMAIN-CONTAINING PROTEIN-RELATED"/>
    <property type="match status" value="1"/>
</dbReference>
<name>A0A4R6R9Q2_9HYPH</name>
<evidence type="ECO:0000256" key="3">
    <source>
        <dbReference type="ARBA" id="ARBA00022833"/>
    </source>
</evidence>
<dbReference type="AlphaFoldDB" id="A0A4R6R9Q2"/>
<dbReference type="InterPro" id="IPR006913">
    <property type="entry name" value="CENP-V/GFA"/>
</dbReference>
<keyword evidence="4" id="KW-0456">Lyase</keyword>
<dbReference type="EMBL" id="SNXY01000010">
    <property type="protein sequence ID" value="TDP82800.1"/>
    <property type="molecule type" value="Genomic_DNA"/>
</dbReference>
<evidence type="ECO:0000313" key="7">
    <source>
        <dbReference type="Proteomes" id="UP000294547"/>
    </source>
</evidence>
<evidence type="ECO:0000256" key="4">
    <source>
        <dbReference type="ARBA" id="ARBA00023239"/>
    </source>
</evidence>
<dbReference type="PROSITE" id="PS51891">
    <property type="entry name" value="CENP_V_GFA"/>
    <property type="match status" value="1"/>
</dbReference>
<dbReference type="RefSeq" id="WP_165645036.1">
    <property type="nucleotide sequence ID" value="NZ_BSPM01000007.1"/>
</dbReference>
<evidence type="ECO:0000256" key="1">
    <source>
        <dbReference type="ARBA" id="ARBA00005495"/>
    </source>
</evidence>
<gene>
    <name evidence="6" type="ORF">EDD54_4072</name>
</gene>
<dbReference type="GO" id="GO:0016846">
    <property type="term" value="F:carbon-sulfur lyase activity"/>
    <property type="evidence" value="ECO:0007669"/>
    <property type="project" value="InterPro"/>
</dbReference>
<evidence type="ECO:0000313" key="6">
    <source>
        <dbReference type="EMBL" id="TDP82800.1"/>
    </source>
</evidence>
<comment type="similarity">
    <text evidence="1">Belongs to the Gfa family.</text>
</comment>
<dbReference type="InterPro" id="IPR011057">
    <property type="entry name" value="Mss4-like_sf"/>
</dbReference>
<dbReference type="GO" id="GO:0046872">
    <property type="term" value="F:metal ion binding"/>
    <property type="evidence" value="ECO:0007669"/>
    <property type="project" value="UniProtKB-KW"/>
</dbReference>
<keyword evidence="7" id="KW-1185">Reference proteome</keyword>
<evidence type="ECO:0000259" key="5">
    <source>
        <dbReference type="PROSITE" id="PS51891"/>
    </source>
</evidence>
<comment type="caution">
    <text evidence="6">The sequence shown here is derived from an EMBL/GenBank/DDBJ whole genome shotgun (WGS) entry which is preliminary data.</text>
</comment>
<dbReference type="Proteomes" id="UP000294547">
    <property type="component" value="Unassembled WGS sequence"/>
</dbReference>
<evidence type="ECO:0000256" key="2">
    <source>
        <dbReference type="ARBA" id="ARBA00022723"/>
    </source>
</evidence>
<proteinExistence type="inferred from homology"/>
<sequence length="134" mass="13947">MARIGGGCLCGAVRYAVETDGAVVDFCHCTSCRRAGGAAAVAWMQVPPPAFAVVAGTARGYASSAGMTRFFCPACGSQLFMTDREGRSVGVTLGTLDDPEAVRPTAHGFDAERPSWLPVCDGLPRFDGAPPYDL</sequence>
<accession>A0A4R6R9Q2</accession>
<dbReference type="Pfam" id="PF04828">
    <property type="entry name" value="GFA"/>
    <property type="match status" value="1"/>
</dbReference>
<dbReference type="SUPFAM" id="SSF51316">
    <property type="entry name" value="Mss4-like"/>
    <property type="match status" value="1"/>
</dbReference>
<dbReference type="Gene3D" id="3.90.1590.10">
    <property type="entry name" value="glutathione-dependent formaldehyde- activating enzyme (gfa)"/>
    <property type="match status" value="1"/>
</dbReference>
<protein>
    <recommendedName>
        <fullName evidence="5">CENP-V/GFA domain-containing protein</fullName>
    </recommendedName>
</protein>
<keyword evidence="3" id="KW-0862">Zinc</keyword>
<reference evidence="6 7" key="1">
    <citation type="submission" date="2019-03" db="EMBL/GenBank/DDBJ databases">
        <title>Genomic Encyclopedia of Type Strains, Phase IV (KMG-IV): sequencing the most valuable type-strain genomes for metagenomic binning, comparative biology and taxonomic classification.</title>
        <authorList>
            <person name="Goeker M."/>
        </authorList>
    </citation>
    <scope>NUCLEOTIDE SEQUENCE [LARGE SCALE GENOMIC DNA]</scope>
    <source>
        <strain evidence="6 7">DSM 102969</strain>
    </source>
</reference>
<dbReference type="PANTHER" id="PTHR33337">
    <property type="entry name" value="GFA DOMAIN-CONTAINING PROTEIN"/>
    <property type="match status" value="1"/>
</dbReference>
<keyword evidence="2" id="KW-0479">Metal-binding</keyword>
<organism evidence="6 7">
    <name type="scientific">Oharaeibacter diazotrophicus</name>
    <dbReference type="NCBI Taxonomy" id="1920512"/>
    <lineage>
        <taxon>Bacteria</taxon>
        <taxon>Pseudomonadati</taxon>
        <taxon>Pseudomonadota</taxon>
        <taxon>Alphaproteobacteria</taxon>
        <taxon>Hyphomicrobiales</taxon>
        <taxon>Pleomorphomonadaceae</taxon>
        <taxon>Oharaeibacter</taxon>
    </lineage>
</organism>
<feature type="domain" description="CENP-V/GFA" evidence="5">
    <location>
        <begin position="4"/>
        <end position="133"/>
    </location>
</feature>